<evidence type="ECO:0000313" key="9">
    <source>
        <dbReference type="EMBL" id="CAH3037186.1"/>
    </source>
</evidence>
<evidence type="ECO:0000256" key="3">
    <source>
        <dbReference type="ARBA" id="ARBA00022989"/>
    </source>
</evidence>
<name>A0ABN8MW73_9CNID</name>
<evidence type="ECO:0000313" key="10">
    <source>
        <dbReference type="Proteomes" id="UP001159405"/>
    </source>
</evidence>
<dbReference type="SUPFAM" id="SSF81324">
    <property type="entry name" value="Voltage-gated potassium channels"/>
    <property type="match status" value="2"/>
</dbReference>
<dbReference type="EMBL" id="CALNXK010000005">
    <property type="protein sequence ID" value="CAH3037186.1"/>
    <property type="molecule type" value="Genomic_DNA"/>
</dbReference>
<evidence type="ECO:0000256" key="2">
    <source>
        <dbReference type="ARBA" id="ARBA00022692"/>
    </source>
</evidence>
<feature type="signal peptide" evidence="7">
    <location>
        <begin position="1"/>
        <end position="23"/>
    </location>
</feature>
<feature type="region of interest" description="Disordered" evidence="5">
    <location>
        <begin position="540"/>
        <end position="569"/>
    </location>
</feature>
<evidence type="ECO:0000256" key="4">
    <source>
        <dbReference type="ARBA" id="ARBA00023136"/>
    </source>
</evidence>
<comment type="subcellular location">
    <subcellularLocation>
        <location evidence="1">Membrane</location>
        <topology evidence="1">Multi-pass membrane protein</topology>
    </subcellularLocation>
</comment>
<evidence type="ECO:0000256" key="1">
    <source>
        <dbReference type="ARBA" id="ARBA00004141"/>
    </source>
</evidence>
<dbReference type="InterPro" id="IPR005821">
    <property type="entry name" value="Ion_trans_dom"/>
</dbReference>
<gene>
    <name evidence="9" type="ORF">PLOB_00035395</name>
</gene>
<dbReference type="PANTHER" id="PTHR10037">
    <property type="entry name" value="VOLTAGE-GATED CATION CHANNEL CALCIUM AND SODIUM"/>
    <property type="match status" value="1"/>
</dbReference>
<keyword evidence="7" id="KW-0732">Signal</keyword>
<feature type="transmembrane region" description="Helical" evidence="6">
    <location>
        <begin position="655"/>
        <end position="681"/>
    </location>
</feature>
<dbReference type="InterPro" id="IPR043203">
    <property type="entry name" value="VGCC_Ca_Na"/>
</dbReference>
<keyword evidence="10" id="KW-1185">Reference proteome</keyword>
<accession>A0ABN8MW73</accession>
<evidence type="ECO:0000259" key="8">
    <source>
        <dbReference type="Pfam" id="PF00520"/>
    </source>
</evidence>
<proteinExistence type="predicted"/>
<dbReference type="Gene3D" id="1.10.287.70">
    <property type="match status" value="2"/>
</dbReference>
<evidence type="ECO:0000256" key="7">
    <source>
        <dbReference type="SAM" id="SignalP"/>
    </source>
</evidence>
<dbReference type="InterPro" id="IPR027359">
    <property type="entry name" value="Volt_channel_dom_sf"/>
</dbReference>
<reference evidence="9 10" key="1">
    <citation type="submission" date="2022-05" db="EMBL/GenBank/DDBJ databases">
        <authorList>
            <consortium name="Genoscope - CEA"/>
            <person name="William W."/>
        </authorList>
    </citation>
    <scope>NUCLEOTIDE SEQUENCE [LARGE SCALE GENOMIC DNA]</scope>
</reference>
<feature type="transmembrane region" description="Helical" evidence="6">
    <location>
        <begin position="701"/>
        <end position="726"/>
    </location>
</feature>
<dbReference type="PANTHER" id="PTHR10037:SF230">
    <property type="entry name" value="CA[2+]-CHANNEL PROTEIN ALPHA[[1]] SUBUNIT T, ISOFORM F"/>
    <property type="match status" value="1"/>
</dbReference>
<dbReference type="Gene3D" id="1.20.120.350">
    <property type="entry name" value="Voltage-gated potassium channels. Chain C"/>
    <property type="match status" value="1"/>
</dbReference>
<feature type="transmembrane region" description="Helical" evidence="6">
    <location>
        <begin position="330"/>
        <end position="354"/>
    </location>
</feature>
<feature type="chain" id="PRO_5045940819" description="Ion transport domain-containing protein" evidence="7">
    <location>
        <begin position="24"/>
        <end position="1005"/>
    </location>
</feature>
<feature type="compositionally biased region" description="Polar residues" evidence="5">
    <location>
        <begin position="556"/>
        <end position="569"/>
    </location>
</feature>
<feature type="domain" description="Ion transport" evidence="8">
    <location>
        <begin position="287"/>
        <end position="359"/>
    </location>
</feature>
<keyword evidence="3 6" id="KW-1133">Transmembrane helix</keyword>
<comment type="caution">
    <text evidence="9">The sequence shown here is derived from an EMBL/GenBank/DDBJ whole genome shotgun (WGS) entry which is preliminary data.</text>
</comment>
<evidence type="ECO:0000256" key="5">
    <source>
        <dbReference type="SAM" id="MobiDB-lite"/>
    </source>
</evidence>
<organism evidence="9 10">
    <name type="scientific">Porites lobata</name>
    <dbReference type="NCBI Taxonomy" id="104759"/>
    <lineage>
        <taxon>Eukaryota</taxon>
        <taxon>Metazoa</taxon>
        <taxon>Cnidaria</taxon>
        <taxon>Anthozoa</taxon>
        <taxon>Hexacorallia</taxon>
        <taxon>Scleractinia</taxon>
        <taxon>Fungiina</taxon>
        <taxon>Poritidae</taxon>
        <taxon>Porites</taxon>
    </lineage>
</organism>
<keyword evidence="2 6" id="KW-0812">Transmembrane</keyword>
<dbReference type="Proteomes" id="UP001159405">
    <property type="component" value="Unassembled WGS sequence"/>
</dbReference>
<sequence length="1005" mass="115093">MGSFFLVNLCLVVITMQFQETKAREKELMEHSKDETGFHHPSSLMSFVKFLQNLCKCASKDKEPQVHHHHHHFYHHHHFHHHLFNCFVPASPVMLSNVRNVSDLARSSEIPEIKFQEEGEQEVSFPPFSEEYDGYQKCLTSTHEQASRRSSRTSICSHTLSIHAETASAVSFEDIMAETKTSVTLNIPSPTATVGFFAFGSSNSSPRMRKNPNISKAEHSTSTTVSAEINPRYSSVNFGKQDEPKMELKVEKKSSLRRNDKDALKKRRFSQPVHVKLDCTPTPNAEGELVTSRSNFDDFLWAMVSVFQILTQENWNRVMYDGMRSTNKWAALYFTTLMAVGYYVLFNLLVTILVEGFTNSGKEILLLKNERKMENPDSNSETINKPHIVISYCDSNESCPVSCCQDATPEFCGHGVRNALGTTFQLKSNFATNLTLVNLEPKEGTNKKRVDDLSHQPQDTSLTLPQLKRMRQASMSIIRRTGHTNQRIADHEISANNLGFEMNDNLEKDLDICETKRNEEALSTRTFEFKPEMADSPVIKASNSAGIDPTERLRKSGTSPSPTGIQSYQTGFHNTIRDDDIYQQRESYAPESKLFYHGFKDLICYRFYFSARFRRFLLAVCEHKYFDYVVLLFILTSCVTLALEEPKMNPKKGQIIDSAMVVLTGIFSVEMTMKIVAHGLVIGPGSYLKDGWNVLDGSLVLVSWIDVIITYSTASAPEVLGALKVFRALRTLRPSRMIRRAQGLKLVVQTLLYSLKPIGNTVLIAAIFFVMFAILGVQIFKGTFHFCEGNGRVKNKKECLENSKGHWENHMYNFDNLPQALISLFVFSTSDGWVEIMHNGIDAVRVDQQPVKNYAEWRLGYFIPFLMLGGFLVLNMIVGVVVENFQRCRERLEDEEKQRRRRKMLDKARSKNQQEVDRTYYQSYSKWRRRVHDMCLHMSWDVVIAMVICLNVYLHVFGALSDVTDFCFIRRDFKLPFHRHFCAGGGVQVHCFWIRSLFQRRVESG</sequence>
<keyword evidence="4 6" id="KW-0472">Membrane</keyword>
<dbReference type="Pfam" id="PF00520">
    <property type="entry name" value="Ion_trans"/>
    <property type="match status" value="2"/>
</dbReference>
<feature type="transmembrane region" description="Helical" evidence="6">
    <location>
        <begin position="938"/>
        <end position="957"/>
    </location>
</feature>
<feature type="transmembrane region" description="Helical" evidence="6">
    <location>
        <begin position="761"/>
        <end position="780"/>
    </location>
</feature>
<evidence type="ECO:0000256" key="6">
    <source>
        <dbReference type="SAM" id="Phobius"/>
    </source>
</evidence>
<feature type="domain" description="Ion transport" evidence="8">
    <location>
        <begin position="623"/>
        <end position="892"/>
    </location>
</feature>
<feature type="transmembrane region" description="Helical" evidence="6">
    <location>
        <begin position="861"/>
        <end position="882"/>
    </location>
</feature>
<protein>
    <recommendedName>
        <fullName evidence="8">Ion transport domain-containing protein</fullName>
    </recommendedName>
</protein>